<dbReference type="Proteomes" id="UP001638806">
    <property type="component" value="Unassembled WGS sequence"/>
</dbReference>
<keyword evidence="2" id="KW-1185">Reference proteome</keyword>
<dbReference type="EMBL" id="JBGNUJ010000002">
    <property type="protein sequence ID" value="KAL3965118.1"/>
    <property type="molecule type" value="Genomic_DNA"/>
</dbReference>
<reference evidence="1" key="1">
    <citation type="submission" date="2024-12" db="EMBL/GenBank/DDBJ databases">
        <title>Comparative genomics and development of molecular markers within Purpureocillium lilacinum and among Purpureocillium species.</title>
        <authorList>
            <person name="Yeh Z.-Y."/>
            <person name="Ni N.-T."/>
            <person name="Lo P.-H."/>
            <person name="Mushyakhwo K."/>
            <person name="Lin C.-F."/>
            <person name="Nai Y.-S."/>
        </authorList>
    </citation>
    <scope>NUCLEOTIDE SEQUENCE</scope>
    <source>
        <strain evidence="1">NCHU-NPUST-175</strain>
    </source>
</reference>
<protein>
    <submittedName>
        <fullName evidence="1">Uncharacterized protein</fullName>
    </submittedName>
</protein>
<evidence type="ECO:0000313" key="1">
    <source>
        <dbReference type="EMBL" id="KAL3965118.1"/>
    </source>
</evidence>
<comment type="caution">
    <text evidence="1">The sequence shown here is derived from an EMBL/GenBank/DDBJ whole genome shotgun (WGS) entry which is preliminary data.</text>
</comment>
<proteinExistence type="predicted"/>
<evidence type="ECO:0000313" key="2">
    <source>
        <dbReference type="Proteomes" id="UP001638806"/>
    </source>
</evidence>
<gene>
    <name evidence="1" type="ORF">ACCO45_002122</name>
</gene>
<accession>A0ACC4EA90</accession>
<name>A0ACC4EA90_PURLI</name>
<organism evidence="1 2">
    <name type="scientific">Purpureocillium lilacinum</name>
    <name type="common">Paecilomyces lilacinus</name>
    <dbReference type="NCBI Taxonomy" id="33203"/>
    <lineage>
        <taxon>Eukaryota</taxon>
        <taxon>Fungi</taxon>
        <taxon>Dikarya</taxon>
        <taxon>Ascomycota</taxon>
        <taxon>Pezizomycotina</taxon>
        <taxon>Sordariomycetes</taxon>
        <taxon>Hypocreomycetidae</taxon>
        <taxon>Hypocreales</taxon>
        <taxon>Ophiocordycipitaceae</taxon>
        <taxon>Purpureocillium</taxon>
    </lineage>
</organism>
<sequence length="476" mass="50464">MGGSWLARPTPLGRSFWQAISPRPNPQRGQSPWTTAGGCRSAVPPMSPVHLATHGRRAPGANADNGGDLQALAWELGGGPGAMCGSMDARAGFQAGAAMPGAVPGLSRLLACSSELFLARSLPSSTSPSFIIPLVFAHAPPLPRPRRLLLQSFWAHASPLLKRSNRRACPSLTDYQTACSRPFSTLLPPLTLLHLSSIGVGLFRLISPFFTSSLLLRVLDGTVSGRLPHRQVAATHRSSRGSCLAKPSFLSFLSNTNFLPPAPLDFPSSKPRNIQFGPPRLEPSSSNNLPVSSAVPAGPDPKTVAPPSLVLPLESSSSCRSQISKRWVTLLDFIPVATCKSAPSVWSGGVGDDLTPEPHPAQRAFHREQAPALEQSDPATHPATTETMGLRIVVQTALACRVSPSIVPIPQGPSLHSNRIPVPEVPTSSPLSPTIESVPNPECRPRLHCMDSYSLCLYRNPDCSSATSPFVTSNPG</sequence>